<dbReference type="AlphaFoldDB" id="F0WEY1"/>
<protein>
    <submittedName>
        <fullName evidence="1">AlNc14C78G5179 protein</fullName>
    </submittedName>
</protein>
<proteinExistence type="predicted"/>
<dbReference type="EMBL" id="FR824123">
    <property type="protein sequence ID" value="CCA19763.1"/>
    <property type="molecule type" value="Genomic_DNA"/>
</dbReference>
<reference evidence="1" key="1">
    <citation type="journal article" date="2011" name="PLoS Biol.">
        <title>Gene gain and loss during evolution of obligate parasitism in the white rust pathogen of Arabidopsis thaliana.</title>
        <authorList>
            <person name="Kemen E."/>
            <person name="Gardiner A."/>
            <person name="Schultz-Larsen T."/>
            <person name="Kemen A.C."/>
            <person name="Balmuth A.L."/>
            <person name="Robert-Seilaniantz A."/>
            <person name="Bailey K."/>
            <person name="Holub E."/>
            <person name="Studholme D.J."/>
            <person name="Maclean D."/>
            <person name="Jones J.D."/>
        </authorList>
    </citation>
    <scope>NUCLEOTIDE SEQUENCE</scope>
</reference>
<accession>F0WEY1</accession>
<name>F0WEY1_9STRA</name>
<sequence length="100" mass="11656">MMNEQLLYDKCLAFGKGEVSAHYSALSQCFKLRTLVLYYVSFFMLDRKVFGLRHNHMLVLCSDLFISEKAACIIYQTRLQIAPNSGLLMFVWNLIYEPCM</sequence>
<dbReference type="HOGENOM" id="CLU_2311397_0_0_1"/>
<reference evidence="1" key="2">
    <citation type="submission" date="2011-02" db="EMBL/GenBank/DDBJ databases">
        <authorList>
            <person name="MacLean D."/>
        </authorList>
    </citation>
    <scope>NUCLEOTIDE SEQUENCE</scope>
</reference>
<organism evidence="1">
    <name type="scientific">Albugo laibachii Nc14</name>
    <dbReference type="NCBI Taxonomy" id="890382"/>
    <lineage>
        <taxon>Eukaryota</taxon>
        <taxon>Sar</taxon>
        <taxon>Stramenopiles</taxon>
        <taxon>Oomycota</taxon>
        <taxon>Peronosporomycetes</taxon>
        <taxon>Albuginales</taxon>
        <taxon>Albuginaceae</taxon>
        <taxon>Albugo</taxon>
    </lineage>
</organism>
<evidence type="ECO:0000313" key="1">
    <source>
        <dbReference type="EMBL" id="CCA19763.1"/>
    </source>
</evidence>
<gene>
    <name evidence="1" type="primary">AlNc14C78G5179</name>
    <name evidence="1" type="ORF">ALNC14_059060</name>
</gene>